<dbReference type="OMA" id="CISTRLE"/>
<dbReference type="GO" id="GO:0042102">
    <property type="term" value="P:positive regulation of T cell proliferation"/>
    <property type="evidence" value="ECO:0007669"/>
    <property type="project" value="TreeGrafter"/>
</dbReference>
<dbReference type="OrthoDB" id="9942764at2759"/>
<keyword evidence="7" id="KW-1015">Disulfide bond</keyword>
<evidence type="ECO:0000313" key="13">
    <source>
        <dbReference type="Proteomes" id="UP000288216"/>
    </source>
</evidence>
<keyword evidence="6 11" id="KW-0472">Membrane</keyword>
<reference evidence="12 13" key="1">
    <citation type="journal article" date="2018" name="Nat. Ecol. Evol.">
        <title>Shark genomes provide insights into elasmobranch evolution and the origin of vertebrates.</title>
        <authorList>
            <person name="Hara Y"/>
            <person name="Yamaguchi K"/>
            <person name="Onimaru K"/>
            <person name="Kadota M"/>
            <person name="Koyanagi M"/>
            <person name="Keeley SD"/>
            <person name="Tatsumi K"/>
            <person name="Tanaka K"/>
            <person name="Motone F"/>
            <person name="Kageyama Y"/>
            <person name="Nozu R"/>
            <person name="Adachi N"/>
            <person name="Nishimura O"/>
            <person name="Nakagawa R"/>
            <person name="Tanegashima C"/>
            <person name="Kiyatake I"/>
            <person name="Matsumoto R"/>
            <person name="Murakumo K"/>
            <person name="Nishida K"/>
            <person name="Terakita A"/>
            <person name="Kuratani S"/>
            <person name="Sato K"/>
            <person name="Hyodo S Kuraku.S."/>
        </authorList>
    </citation>
    <scope>NUCLEOTIDE SEQUENCE [LARGE SCALE GENOMIC DNA]</scope>
</reference>
<sequence length="317" mass="35492">MRSWSVEASLAYFSMKGNLHQTSGTKRAVPKSPEKRMATYHFPNIICFIVIFFSLAIEANKQFTTMRCESSVTGIYNHRTVLVCKYESQPGQTCQSNWSYSHQTENLCTEEKANAQKQGRCSTDSNTTSLLIEETEISDEGKYHILLDCGAGGYSKAEINLLVKAPYTVPQVTKSDRGGEKGLSCTTLGYPLAKLQWQTENGINLTANYSSLQREDKLYNLTIHLSVVGELCSINHSCSVCIENACKSAKLDCSKTEKNIQSTKQKVTTLGVYLSLGFIMIIFTLLTIMLLFDWRHQIPRARARSKSTTTNLIENTK</sequence>
<evidence type="ECO:0000256" key="3">
    <source>
        <dbReference type="ARBA" id="ARBA00022692"/>
    </source>
</evidence>
<keyword evidence="3 11" id="KW-0812">Transmembrane</keyword>
<dbReference type="GO" id="GO:0031295">
    <property type="term" value="P:T cell costimulation"/>
    <property type="evidence" value="ECO:0007669"/>
    <property type="project" value="TreeGrafter"/>
</dbReference>
<dbReference type="InterPro" id="IPR051713">
    <property type="entry name" value="T-cell_Activation_Regulation"/>
</dbReference>
<evidence type="ECO:0000256" key="11">
    <source>
        <dbReference type="SAM" id="Phobius"/>
    </source>
</evidence>
<comment type="subcellular location">
    <subcellularLocation>
        <location evidence="1">Cell membrane</location>
        <topology evidence="1">Single-pass type I membrane protein</topology>
    </subcellularLocation>
</comment>
<feature type="transmembrane region" description="Helical" evidence="11">
    <location>
        <begin position="270"/>
        <end position="292"/>
    </location>
</feature>
<keyword evidence="2" id="KW-1003">Cell membrane</keyword>
<dbReference type="GO" id="GO:0009897">
    <property type="term" value="C:external side of plasma membrane"/>
    <property type="evidence" value="ECO:0007669"/>
    <property type="project" value="TreeGrafter"/>
</dbReference>
<evidence type="ECO:0000313" key="12">
    <source>
        <dbReference type="EMBL" id="GCB61898.1"/>
    </source>
</evidence>
<keyword evidence="5 11" id="KW-1133">Transmembrane helix</keyword>
<dbReference type="InterPro" id="IPR013783">
    <property type="entry name" value="Ig-like_fold"/>
</dbReference>
<dbReference type="PANTHER" id="PTHR25466">
    <property type="entry name" value="T-LYMPHOCYTE ACTIVATION ANTIGEN"/>
    <property type="match status" value="1"/>
</dbReference>
<keyword evidence="13" id="KW-1185">Reference proteome</keyword>
<protein>
    <recommendedName>
        <fullName evidence="14">Ig-like domain-containing protein</fullName>
    </recommendedName>
</protein>
<gene>
    <name evidence="12" type="ORF">scyTo_0004168</name>
</gene>
<dbReference type="AlphaFoldDB" id="A0A401NLY4"/>
<evidence type="ECO:0000256" key="8">
    <source>
        <dbReference type="ARBA" id="ARBA00023170"/>
    </source>
</evidence>
<dbReference type="InterPro" id="IPR036179">
    <property type="entry name" value="Ig-like_dom_sf"/>
</dbReference>
<evidence type="ECO:0000256" key="5">
    <source>
        <dbReference type="ARBA" id="ARBA00022989"/>
    </source>
</evidence>
<evidence type="ECO:0008006" key="14">
    <source>
        <dbReference type="Google" id="ProtNLM"/>
    </source>
</evidence>
<dbReference type="PANTHER" id="PTHR25466:SF14">
    <property type="entry name" value="BUTYROPHILIN SUBFAMILY 2 MEMBER A2-LIKE-RELATED"/>
    <property type="match status" value="1"/>
</dbReference>
<name>A0A401NLY4_SCYTO</name>
<dbReference type="GO" id="GO:0042130">
    <property type="term" value="P:negative regulation of T cell proliferation"/>
    <property type="evidence" value="ECO:0007669"/>
    <property type="project" value="TreeGrafter"/>
</dbReference>
<organism evidence="12 13">
    <name type="scientific">Scyliorhinus torazame</name>
    <name type="common">Cloudy catshark</name>
    <name type="synonym">Catulus torazame</name>
    <dbReference type="NCBI Taxonomy" id="75743"/>
    <lineage>
        <taxon>Eukaryota</taxon>
        <taxon>Metazoa</taxon>
        <taxon>Chordata</taxon>
        <taxon>Craniata</taxon>
        <taxon>Vertebrata</taxon>
        <taxon>Chondrichthyes</taxon>
        <taxon>Elasmobranchii</taxon>
        <taxon>Galeomorphii</taxon>
        <taxon>Galeoidea</taxon>
        <taxon>Carcharhiniformes</taxon>
        <taxon>Scyliorhinidae</taxon>
        <taxon>Scyliorhinus</taxon>
    </lineage>
</organism>
<dbReference type="Gene3D" id="2.60.40.10">
    <property type="entry name" value="Immunoglobulins"/>
    <property type="match status" value="2"/>
</dbReference>
<feature type="transmembrane region" description="Helical" evidence="11">
    <location>
        <begin position="37"/>
        <end position="57"/>
    </location>
</feature>
<evidence type="ECO:0000256" key="4">
    <source>
        <dbReference type="ARBA" id="ARBA00022729"/>
    </source>
</evidence>
<keyword evidence="9" id="KW-0325">Glycoprotein</keyword>
<keyword evidence="8" id="KW-0675">Receptor</keyword>
<dbReference type="GO" id="GO:0007166">
    <property type="term" value="P:cell surface receptor signaling pathway"/>
    <property type="evidence" value="ECO:0007669"/>
    <property type="project" value="TreeGrafter"/>
</dbReference>
<dbReference type="Proteomes" id="UP000288216">
    <property type="component" value="Unassembled WGS sequence"/>
</dbReference>
<evidence type="ECO:0000256" key="2">
    <source>
        <dbReference type="ARBA" id="ARBA00022475"/>
    </source>
</evidence>
<accession>A0A401NLY4</accession>
<evidence type="ECO:0000256" key="1">
    <source>
        <dbReference type="ARBA" id="ARBA00004251"/>
    </source>
</evidence>
<dbReference type="SUPFAM" id="SSF48726">
    <property type="entry name" value="Immunoglobulin"/>
    <property type="match status" value="1"/>
</dbReference>
<evidence type="ECO:0000256" key="6">
    <source>
        <dbReference type="ARBA" id="ARBA00023136"/>
    </source>
</evidence>
<keyword evidence="4" id="KW-0732">Signal</keyword>
<evidence type="ECO:0000256" key="10">
    <source>
        <dbReference type="ARBA" id="ARBA00023319"/>
    </source>
</evidence>
<evidence type="ECO:0000256" key="9">
    <source>
        <dbReference type="ARBA" id="ARBA00023180"/>
    </source>
</evidence>
<dbReference type="GO" id="GO:0071222">
    <property type="term" value="P:cellular response to lipopolysaccharide"/>
    <property type="evidence" value="ECO:0007669"/>
    <property type="project" value="TreeGrafter"/>
</dbReference>
<dbReference type="GO" id="GO:0006955">
    <property type="term" value="P:immune response"/>
    <property type="evidence" value="ECO:0007669"/>
    <property type="project" value="TreeGrafter"/>
</dbReference>
<evidence type="ECO:0000256" key="7">
    <source>
        <dbReference type="ARBA" id="ARBA00023157"/>
    </source>
</evidence>
<proteinExistence type="predicted"/>
<dbReference type="EMBL" id="BFAA01001214">
    <property type="protein sequence ID" value="GCB61898.1"/>
    <property type="molecule type" value="Genomic_DNA"/>
</dbReference>
<comment type="caution">
    <text evidence="12">The sequence shown here is derived from an EMBL/GenBank/DDBJ whole genome shotgun (WGS) entry which is preliminary data.</text>
</comment>
<keyword evidence="10" id="KW-0393">Immunoglobulin domain</keyword>